<dbReference type="Proteomes" id="UP001463665">
    <property type="component" value="Chromosome"/>
</dbReference>
<sequence length="105" mass="12094">MVAYLEYDLFGLASHQSVARSINHNIAIGGEIIVPNSQWTHQKEQISNLLYGKTNTILFTSPGEGIKYKVKNLKIVFEKEKIRLYQLARYYPEINCISKEVILIH</sequence>
<dbReference type="EMBL" id="CP154834">
    <property type="protein sequence ID" value="XAO74014.1"/>
    <property type="molecule type" value="Genomic_DNA"/>
</dbReference>
<evidence type="ECO:0000313" key="1">
    <source>
        <dbReference type="EMBL" id="XAO74014.1"/>
    </source>
</evidence>
<keyword evidence="2" id="KW-1185">Reference proteome</keyword>
<accession>A0AAU6WMI8</accession>
<organism evidence="1 2">
    <name type="scientific">Chryseobacterium endophyticum</name>
    <dbReference type="NCBI Taxonomy" id="1854762"/>
    <lineage>
        <taxon>Bacteria</taxon>
        <taxon>Pseudomonadati</taxon>
        <taxon>Bacteroidota</taxon>
        <taxon>Flavobacteriia</taxon>
        <taxon>Flavobacteriales</taxon>
        <taxon>Weeksellaceae</taxon>
        <taxon>Chryseobacterium group</taxon>
        <taxon>Chryseobacterium</taxon>
    </lineage>
</organism>
<protein>
    <submittedName>
        <fullName evidence="1">Uncharacterized protein</fullName>
    </submittedName>
</protein>
<proteinExistence type="predicted"/>
<dbReference type="RefSeq" id="WP_345766309.1">
    <property type="nucleotide sequence ID" value="NZ_CP154834.1"/>
</dbReference>
<evidence type="ECO:0000313" key="2">
    <source>
        <dbReference type="Proteomes" id="UP001463665"/>
    </source>
</evidence>
<gene>
    <name evidence="1" type="ORF">AAFP95_20465</name>
</gene>
<reference evidence="1 2" key="1">
    <citation type="submission" date="2024-04" db="EMBL/GenBank/DDBJ databases">
        <title>Genome sequencing and assembly of rice foliar adapted Chryseobacterium endophyticum OsEnb-ALM-A6.</title>
        <authorList>
            <person name="Kumar S."/>
            <person name="Javed M."/>
            <person name="Chouhan V."/>
            <person name="Charishma K."/>
            <person name="Patel A."/>
            <person name="Kumar M."/>
            <person name="Sahu K.P."/>
            <person name="Kumar A."/>
        </authorList>
    </citation>
    <scope>NUCLEOTIDE SEQUENCE [LARGE SCALE GENOMIC DNA]</scope>
    <source>
        <strain evidence="1 2">OsEnb-ALM-A6</strain>
    </source>
</reference>
<dbReference type="AlphaFoldDB" id="A0AAU6WMI8"/>
<name>A0AAU6WMI8_9FLAO</name>